<reference evidence="1 2" key="2">
    <citation type="journal article" date="2022" name="Mol. Ecol. Resour.">
        <title>The genomes of chicory, endive, great burdock and yacon provide insights into Asteraceae paleo-polyploidization history and plant inulin production.</title>
        <authorList>
            <person name="Fan W."/>
            <person name="Wang S."/>
            <person name="Wang H."/>
            <person name="Wang A."/>
            <person name="Jiang F."/>
            <person name="Liu H."/>
            <person name="Zhao H."/>
            <person name="Xu D."/>
            <person name="Zhang Y."/>
        </authorList>
    </citation>
    <scope>NUCLEOTIDE SEQUENCE [LARGE SCALE GENOMIC DNA]</scope>
    <source>
        <strain evidence="2">cv. Punajuju</strain>
        <tissue evidence="1">Leaves</tissue>
    </source>
</reference>
<dbReference type="EMBL" id="CM042009">
    <property type="protein sequence ID" value="KAI3789702.1"/>
    <property type="molecule type" value="Genomic_DNA"/>
</dbReference>
<accession>A0ACB9H3Z7</accession>
<protein>
    <submittedName>
        <fullName evidence="1">Uncharacterized protein</fullName>
    </submittedName>
</protein>
<evidence type="ECO:0000313" key="1">
    <source>
        <dbReference type="EMBL" id="KAI3789702.1"/>
    </source>
</evidence>
<comment type="caution">
    <text evidence="1">The sequence shown here is derived from an EMBL/GenBank/DDBJ whole genome shotgun (WGS) entry which is preliminary data.</text>
</comment>
<sequence length="155" mass="17783">MADNDVLERYVAVTLIPDVGDMDERFFAIVCIDLLYFMNSFARLPEVVRSRLRVDVRRVFRSLRRMTTARSIAAAVTFVDGIVVEDGADYIELIANLRNHCMRKLDERERQLEAAHQLIPQEGIDFTQNINDTLLSEIFSLLDVKSLLMASEACR</sequence>
<keyword evidence="2" id="KW-1185">Reference proteome</keyword>
<evidence type="ECO:0000313" key="2">
    <source>
        <dbReference type="Proteomes" id="UP001055811"/>
    </source>
</evidence>
<gene>
    <name evidence="1" type="ORF">L2E82_02505</name>
</gene>
<reference evidence="2" key="1">
    <citation type="journal article" date="2022" name="Mol. Ecol. Resour.">
        <title>The genomes of chicory, endive, great burdock and yacon provide insights into Asteraceae palaeo-polyploidization history and plant inulin production.</title>
        <authorList>
            <person name="Fan W."/>
            <person name="Wang S."/>
            <person name="Wang H."/>
            <person name="Wang A."/>
            <person name="Jiang F."/>
            <person name="Liu H."/>
            <person name="Zhao H."/>
            <person name="Xu D."/>
            <person name="Zhang Y."/>
        </authorList>
    </citation>
    <scope>NUCLEOTIDE SEQUENCE [LARGE SCALE GENOMIC DNA]</scope>
    <source>
        <strain evidence="2">cv. Punajuju</strain>
    </source>
</reference>
<proteinExistence type="predicted"/>
<dbReference type="Proteomes" id="UP001055811">
    <property type="component" value="Linkage Group LG01"/>
</dbReference>
<name>A0ACB9H3Z7_CICIN</name>
<organism evidence="1 2">
    <name type="scientific">Cichorium intybus</name>
    <name type="common">Chicory</name>
    <dbReference type="NCBI Taxonomy" id="13427"/>
    <lineage>
        <taxon>Eukaryota</taxon>
        <taxon>Viridiplantae</taxon>
        <taxon>Streptophyta</taxon>
        <taxon>Embryophyta</taxon>
        <taxon>Tracheophyta</taxon>
        <taxon>Spermatophyta</taxon>
        <taxon>Magnoliopsida</taxon>
        <taxon>eudicotyledons</taxon>
        <taxon>Gunneridae</taxon>
        <taxon>Pentapetalae</taxon>
        <taxon>asterids</taxon>
        <taxon>campanulids</taxon>
        <taxon>Asterales</taxon>
        <taxon>Asteraceae</taxon>
        <taxon>Cichorioideae</taxon>
        <taxon>Cichorieae</taxon>
        <taxon>Cichoriinae</taxon>
        <taxon>Cichorium</taxon>
    </lineage>
</organism>